<feature type="compositionally biased region" description="Basic and acidic residues" evidence="1">
    <location>
        <begin position="34"/>
        <end position="46"/>
    </location>
</feature>
<evidence type="ECO:0000313" key="3">
    <source>
        <dbReference type="EMBL" id="MCB4808813.1"/>
    </source>
</evidence>
<feature type="region of interest" description="Disordered" evidence="1">
    <location>
        <begin position="28"/>
        <end position="59"/>
    </location>
</feature>
<feature type="domain" description="YHYH" evidence="2">
    <location>
        <begin position="150"/>
        <end position="232"/>
    </location>
</feature>
<gene>
    <name evidence="3" type="ORF">LG651_11170</name>
</gene>
<dbReference type="RefSeq" id="WP_226696209.1">
    <property type="nucleotide sequence ID" value="NZ_JAJAPX010000004.1"/>
</dbReference>
<evidence type="ECO:0000259" key="2">
    <source>
        <dbReference type="Pfam" id="PF14240"/>
    </source>
</evidence>
<name>A0A9X1I7L9_9FLAO</name>
<protein>
    <submittedName>
        <fullName evidence="3">YHYH protein</fullName>
    </submittedName>
</protein>
<dbReference type="Pfam" id="PF14240">
    <property type="entry name" value="YHYH"/>
    <property type="match status" value="1"/>
</dbReference>
<dbReference type="InterPro" id="IPR025924">
    <property type="entry name" value="YHYH_dom"/>
</dbReference>
<dbReference type="EMBL" id="JAJAPX010000004">
    <property type="protein sequence ID" value="MCB4808813.1"/>
    <property type="molecule type" value="Genomic_DNA"/>
</dbReference>
<organism evidence="3 4">
    <name type="scientific">Neotamlana sargassicola</name>
    <dbReference type="NCBI Taxonomy" id="2883125"/>
    <lineage>
        <taxon>Bacteria</taxon>
        <taxon>Pseudomonadati</taxon>
        <taxon>Bacteroidota</taxon>
        <taxon>Flavobacteriia</taxon>
        <taxon>Flavobacteriales</taxon>
        <taxon>Flavobacteriaceae</taxon>
        <taxon>Neotamlana</taxon>
    </lineage>
</organism>
<reference evidence="3" key="1">
    <citation type="submission" date="2021-10" db="EMBL/GenBank/DDBJ databases">
        <title>Tamlana sargassums sp. nov., and Tamlana laminarinivorans sp. nov., two new bacteria isolated from the brown alga.</title>
        <authorList>
            <person name="Li J."/>
        </authorList>
    </citation>
    <scope>NUCLEOTIDE SEQUENCE</scope>
    <source>
        <strain evidence="3">62-3</strain>
    </source>
</reference>
<dbReference type="Proteomes" id="UP001139286">
    <property type="component" value="Unassembled WGS sequence"/>
</dbReference>
<keyword evidence="4" id="KW-1185">Reference proteome</keyword>
<evidence type="ECO:0000313" key="4">
    <source>
        <dbReference type="Proteomes" id="UP001139286"/>
    </source>
</evidence>
<proteinExistence type="predicted"/>
<evidence type="ECO:0000256" key="1">
    <source>
        <dbReference type="SAM" id="MobiDB-lite"/>
    </source>
</evidence>
<comment type="caution">
    <text evidence="3">The sequence shown here is derived from an EMBL/GenBank/DDBJ whole genome shotgun (WGS) entry which is preliminary data.</text>
</comment>
<accession>A0A9X1I7L9</accession>
<dbReference type="AlphaFoldDB" id="A0A9X1I7L9"/>
<sequence>MKIFKIVNMLLLCFILFTCKSRKEKQEVSSINNFEERRPPREEGRRRPGPPGGGGRVRNYTATDADEAITELHPAFEAFNKEATDIFLSNNGKTVTIETTGLPNHETIYWGKNHELYRDEPSVERTPSIMSSNNNAVTLVVDAVPNLSGKTINTHMGTIGIAVSGASIFNDQEGGGALDRAAASLDWTGGHIGPGVYHYHLEPKAFSYNDDKLVGILRDGVFIYGRKCFETGDYPTNLDASGGHTGVTQYSNGKEEYHYHIINELYSTTGSYIVFAGPYQGY</sequence>